<protein>
    <submittedName>
        <fullName evidence="2">Uncharacterized protein</fullName>
    </submittedName>
</protein>
<name>A0A1G6J331_9ACTN</name>
<feature type="transmembrane region" description="Helical" evidence="1">
    <location>
        <begin position="89"/>
        <end position="107"/>
    </location>
</feature>
<feature type="transmembrane region" description="Helical" evidence="1">
    <location>
        <begin position="40"/>
        <end position="58"/>
    </location>
</feature>
<keyword evidence="1" id="KW-0812">Transmembrane</keyword>
<keyword evidence="1" id="KW-0472">Membrane</keyword>
<accession>A0A1G6J331</accession>
<feature type="transmembrane region" description="Helical" evidence="1">
    <location>
        <begin position="128"/>
        <end position="150"/>
    </location>
</feature>
<feature type="transmembrane region" description="Helical" evidence="1">
    <location>
        <begin position="225"/>
        <end position="246"/>
    </location>
</feature>
<sequence>MASSTATSPLGGNSAPPPPDFERIFEVHARAVRRAWPVRLLGVALVALVVLLMLQALGNLQAFPHDGSNLRWRELLGDAELSLDKATDVVLGLLALEATLSIALALVTPRPSEVKESNEVKAYVNAYAWAQVAAFSALLTSALALAIALTQWFAEDSNSRPVMAAILTCLGLLAVVLSLAVTSYTGQETADNIYYRRSIEALDRGLRRRFQVLHSMPAVKVRGGLLRFSASSGVTVAVLVVVAQWIWGAPETAWPWPWRFLGLTAFVAGLAAVMVGLTKSLWQAQLGTSVTDRLIMSFFRGFFWLSMTSALFVMAYQSTTEIRWLVVGSIWIGGLGMPALALTVARRLGRGPARFAVRAHGVWAQVRRADLKRRLERQP</sequence>
<reference evidence="3" key="1">
    <citation type="submission" date="2016-10" db="EMBL/GenBank/DDBJ databases">
        <authorList>
            <person name="Varghese N."/>
            <person name="Submissions S."/>
        </authorList>
    </citation>
    <scope>NUCLEOTIDE SEQUENCE [LARGE SCALE GENOMIC DNA]</scope>
    <source>
        <strain evidence="3">DSM 45421</strain>
    </source>
</reference>
<dbReference type="EMBL" id="FMZF01000001">
    <property type="protein sequence ID" value="SDC12406.1"/>
    <property type="molecule type" value="Genomic_DNA"/>
</dbReference>
<proteinExistence type="predicted"/>
<gene>
    <name evidence="2" type="ORF">SAMN05660690_0614</name>
</gene>
<evidence type="ECO:0000256" key="1">
    <source>
        <dbReference type="SAM" id="Phobius"/>
    </source>
</evidence>
<dbReference type="AlphaFoldDB" id="A0A1G6J331"/>
<evidence type="ECO:0000313" key="2">
    <source>
        <dbReference type="EMBL" id="SDC12406.1"/>
    </source>
</evidence>
<evidence type="ECO:0000313" key="3">
    <source>
        <dbReference type="Proteomes" id="UP000199416"/>
    </source>
</evidence>
<feature type="transmembrane region" description="Helical" evidence="1">
    <location>
        <begin position="322"/>
        <end position="345"/>
    </location>
</feature>
<feature type="transmembrane region" description="Helical" evidence="1">
    <location>
        <begin position="298"/>
        <end position="316"/>
    </location>
</feature>
<feature type="transmembrane region" description="Helical" evidence="1">
    <location>
        <begin position="162"/>
        <end position="186"/>
    </location>
</feature>
<feature type="transmembrane region" description="Helical" evidence="1">
    <location>
        <begin position="258"/>
        <end position="277"/>
    </location>
</feature>
<organism evidence="2 3">
    <name type="scientific">Geodermatophilus telluris</name>
    <dbReference type="NCBI Taxonomy" id="1190417"/>
    <lineage>
        <taxon>Bacteria</taxon>
        <taxon>Bacillati</taxon>
        <taxon>Actinomycetota</taxon>
        <taxon>Actinomycetes</taxon>
        <taxon>Geodermatophilales</taxon>
        <taxon>Geodermatophilaceae</taxon>
        <taxon>Geodermatophilus</taxon>
    </lineage>
</organism>
<keyword evidence="1" id="KW-1133">Transmembrane helix</keyword>
<keyword evidence="3" id="KW-1185">Reference proteome</keyword>
<dbReference type="Proteomes" id="UP000199416">
    <property type="component" value="Unassembled WGS sequence"/>
</dbReference>